<dbReference type="EMBL" id="UOEX01000398">
    <property type="protein sequence ID" value="VAW41788.1"/>
    <property type="molecule type" value="Genomic_DNA"/>
</dbReference>
<evidence type="ECO:0000313" key="1">
    <source>
        <dbReference type="EMBL" id="VAW41788.1"/>
    </source>
</evidence>
<protein>
    <recommendedName>
        <fullName evidence="2">HEPN domain-containing protein</fullName>
    </recommendedName>
</protein>
<proteinExistence type="predicted"/>
<evidence type="ECO:0008006" key="2">
    <source>
        <dbReference type="Google" id="ProtNLM"/>
    </source>
</evidence>
<gene>
    <name evidence="1" type="ORF">MNBD_DELTA03-159</name>
</gene>
<dbReference type="AlphaFoldDB" id="A0A3B0VDT7"/>
<accession>A0A3B0VDT7</accession>
<reference evidence="1" key="1">
    <citation type="submission" date="2018-06" db="EMBL/GenBank/DDBJ databases">
        <authorList>
            <person name="Zhirakovskaya E."/>
        </authorList>
    </citation>
    <scope>NUCLEOTIDE SEQUENCE</scope>
</reference>
<name>A0A3B0VDT7_9ZZZZ</name>
<sequence length="139" mass="15660">MLVQIEDWREYISDGGKFLHTAVNAAKKRPEVFTPEILYNLTAMAIEKFCMGYLMYHGDLADNHTMADLAEAVERHAGPQPELTQKLLFLDSFQEICDLSAYKRRPPNKEEIAQILSIGQEVNDFVSSKIELPASSSPA</sequence>
<organism evidence="1">
    <name type="scientific">hydrothermal vent metagenome</name>
    <dbReference type="NCBI Taxonomy" id="652676"/>
    <lineage>
        <taxon>unclassified sequences</taxon>
        <taxon>metagenomes</taxon>
        <taxon>ecological metagenomes</taxon>
    </lineage>
</organism>